<keyword evidence="1" id="KW-0472">Membrane</keyword>
<organism evidence="2 3">
    <name type="scientific">Steinernema hermaphroditum</name>
    <dbReference type="NCBI Taxonomy" id="289476"/>
    <lineage>
        <taxon>Eukaryota</taxon>
        <taxon>Metazoa</taxon>
        <taxon>Ecdysozoa</taxon>
        <taxon>Nematoda</taxon>
        <taxon>Chromadorea</taxon>
        <taxon>Rhabditida</taxon>
        <taxon>Tylenchina</taxon>
        <taxon>Panagrolaimomorpha</taxon>
        <taxon>Strongyloidoidea</taxon>
        <taxon>Steinernematidae</taxon>
        <taxon>Steinernema</taxon>
    </lineage>
</organism>
<name>A0AA39IQJ0_9BILA</name>
<keyword evidence="1" id="KW-1133">Transmembrane helix</keyword>
<keyword evidence="3" id="KW-1185">Reference proteome</keyword>
<comment type="caution">
    <text evidence="2">The sequence shown here is derived from an EMBL/GenBank/DDBJ whole genome shotgun (WGS) entry which is preliminary data.</text>
</comment>
<dbReference type="Proteomes" id="UP001175271">
    <property type="component" value="Unassembled WGS sequence"/>
</dbReference>
<evidence type="ECO:0000256" key="1">
    <source>
        <dbReference type="SAM" id="Phobius"/>
    </source>
</evidence>
<keyword evidence="1" id="KW-0812">Transmembrane</keyword>
<proteinExistence type="predicted"/>
<reference evidence="2" key="1">
    <citation type="submission" date="2023-06" db="EMBL/GenBank/DDBJ databases">
        <title>Genomic analysis of the entomopathogenic nematode Steinernema hermaphroditum.</title>
        <authorList>
            <person name="Schwarz E.M."/>
            <person name="Heppert J.K."/>
            <person name="Baniya A."/>
            <person name="Schwartz H.T."/>
            <person name="Tan C.-H."/>
            <person name="Antoshechkin I."/>
            <person name="Sternberg P.W."/>
            <person name="Goodrich-Blair H."/>
            <person name="Dillman A.R."/>
        </authorList>
    </citation>
    <scope>NUCLEOTIDE SEQUENCE</scope>
    <source>
        <strain evidence="2">PS9179</strain>
        <tissue evidence="2">Whole animal</tissue>
    </source>
</reference>
<dbReference type="AlphaFoldDB" id="A0AA39IQJ0"/>
<evidence type="ECO:0000313" key="2">
    <source>
        <dbReference type="EMBL" id="KAK0427799.1"/>
    </source>
</evidence>
<dbReference type="EMBL" id="JAUCMV010000001">
    <property type="protein sequence ID" value="KAK0427799.1"/>
    <property type="molecule type" value="Genomic_DNA"/>
</dbReference>
<evidence type="ECO:0000313" key="3">
    <source>
        <dbReference type="Proteomes" id="UP001175271"/>
    </source>
</evidence>
<accession>A0AA39IQJ0</accession>
<sequence>MHVQLRIGPCLLTSLLPIRMPENGKMVNRTWGVVFCRLLAVPHDDYPEMLEATHTDGFFCFQPYGWRKYLLLVLFLFGVLSATFIVIAFLFRDTIWPRWRS</sequence>
<gene>
    <name evidence="2" type="ORF">QR680_010431</name>
</gene>
<feature type="transmembrane region" description="Helical" evidence="1">
    <location>
        <begin position="69"/>
        <end position="91"/>
    </location>
</feature>
<protein>
    <submittedName>
        <fullName evidence="2">Uncharacterized protein</fullName>
    </submittedName>
</protein>